<protein>
    <recommendedName>
        <fullName evidence="4">PDZ domain-containing protein</fullName>
    </recommendedName>
</protein>
<comment type="caution">
    <text evidence="2">The sequence shown here is derived from an EMBL/GenBank/DDBJ whole genome shotgun (WGS) entry which is preliminary data.</text>
</comment>
<feature type="compositionally biased region" description="Polar residues" evidence="1">
    <location>
        <begin position="465"/>
        <end position="474"/>
    </location>
</feature>
<dbReference type="AlphaFoldDB" id="A0A2T7PBH4"/>
<feature type="compositionally biased region" description="Pro residues" evidence="1">
    <location>
        <begin position="114"/>
        <end position="129"/>
    </location>
</feature>
<feature type="compositionally biased region" description="Pro residues" evidence="1">
    <location>
        <begin position="54"/>
        <end position="65"/>
    </location>
</feature>
<dbReference type="EMBL" id="PZQS01000005">
    <property type="protein sequence ID" value="PVD30767.1"/>
    <property type="molecule type" value="Genomic_DNA"/>
</dbReference>
<name>A0A2T7PBH4_POMCA</name>
<evidence type="ECO:0000313" key="3">
    <source>
        <dbReference type="Proteomes" id="UP000245119"/>
    </source>
</evidence>
<evidence type="ECO:0000313" key="2">
    <source>
        <dbReference type="EMBL" id="PVD30767.1"/>
    </source>
</evidence>
<keyword evidence="3" id="KW-1185">Reference proteome</keyword>
<dbReference type="Proteomes" id="UP000245119">
    <property type="component" value="Linkage Group LG5"/>
</dbReference>
<evidence type="ECO:0008006" key="4">
    <source>
        <dbReference type="Google" id="ProtNLM"/>
    </source>
</evidence>
<accession>A0A2T7PBH4</accession>
<organism evidence="2 3">
    <name type="scientific">Pomacea canaliculata</name>
    <name type="common">Golden apple snail</name>
    <dbReference type="NCBI Taxonomy" id="400727"/>
    <lineage>
        <taxon>Eukaryota</taxon>
        <taxon>Metazoa</taxon>
        <taxon>Spiralia</taxon>
        <taxon>Lophotrochozoa</taxon>
        <taxon>Mollusca</taxon>
        <taxon>Gastropoda</taxon>
        <taxon>Caenogastropoda</taxon>
        <taxon>Architaenioglossa</taxon>
        <taxon>Ampullarioidea</taxon>
        <taxon>Ampullariidae</taxon>
        <taxon>Pomacea</taxon>
    </lineage>
</organism>
<sequence length="863" mass="94525">MTWPNLEFICSVKKEKEEHIYTFCPAVVFTGRQKKDEESESEEVLGAVGGSPVSLPPRHPPPIPSGHPSGLPKSTPEKAPSSPLKELTPPPLPSSLPPPLRRAQSPTSLTPPNEQAPPPPVGRPPPLVSPPFHGITPSPLFPQASEPPPLPPARHQTGSLSASNDPPPLPPARPHLEERLLDSASCRPEVMPPKQHKFHLAPHSQDNGDSDQESADYSSDFVSEAFWEINRRIPIPTARHSILPDKTQSLSLDSFTETEEERVEAEAFHQKEYPSSGQAGQKINGLDEGYSDLAMVKVMKKSKKDRQIKAESTLPNQQENVQICLHDRLLSEKVSSTNPEFREKSGSSSCEYGISNNFDDRLQDTVSSEDAFSESSAFETDLSLPQNFYSAFPVHEELSQDITMENGFDDSDEMTEKQILMEESLQKIESSGAQENQYDVAYGVSSGISSNDVPPLPPRHDSLIKRNTGNSSPGIGSDDDASPGITNSSSSSDEIEIEAFTHKQALIPSKSFQYVSSVPAGLNSHGIRNNIGDIPPILPPRKGSRFNRGMSVDTAELAPPPLPARKAGSVRGQRPLTAPPGCEENSSLLTEQNLPCKRPQQRIREESTTAENNLRHRMRLDRAHSVHSVISLKQSQAEILRQEMELSGVSVTVNLRAASHIALVDCCGLVCIAGWNQSDFPSLHGKFHIGDIVLSINSVKVANSAMAVKLLKHQTAEVVEVMVKRIPYGQVIAIRRSAEGESLGIRRVGGTAEIEYVDPHGLAASNGLPLRPSSFLTDKRTTWTLTEINSRHLNLFFKDLENGNDLSSEVRVSCAEIEEQLSGELGHLPESAFKENVCDVIDRWDGIPVSSLIDQPVNMWEIK</sequence>
<proteinExistence type="predicted"/>
<feature type="compositionally biased region" description="Pro residues" evidence="1">
    <location>
        <begin position="88"/>
        <end position="100"/>
    </location>
</feature>
<dbReference type="STRING" id="400727.A0A2T7PBH4"/>
<feature type="region of interest" description="Disordered" evidence="1">
    <location>
        <begin position="31"/>
        <end position="217"/>
    </location>
</feature>
<feature type="region of interest" description="Disordered" evidence="1">
    <location>
        <begin position="553"/>
        <end position="587"/>
    </location>
</feature>
<gene>
    <name evidence="2" type="ORF">C0Q70_10042</name>
</gene>
<feature type="region of interest" description="Disordered" evidence="1">
    <location>
        <begin position="448"/>
        <end position="492"/>
    </location>
</feature>
<feature type="compositionally biased region" description="Polar residues" evidence="1">
    <location>
        <begin position="104"/>
        <end position="113"/>
    </location>
</feature>
<dbReference type="OrthoDB" id="6126662at2759"/>
<evidence type="ECO:0000256" key="1">
    <source>
        <dbReference type="SAM" id="MobiDB-lite"/>
    </source>
</evidence>
<reference evidence="2 3" key="1">
    <citation type="submission" date="2018-04" db="EMBL/GenBank/DDBJ databases">
        <title>The genome of golden apple snail Pomacea canaliculata provides insight into stress tolerance and invasive adaptation.</title>
        <authorList>
            <person name="Liu C."/>
            <person name="Liu B."/>
            <person name="Ren Y."/>
            <person name="Zhang Y."/>
            <person name="Wang H."/>
            <person name="Li S."/>
            <person name="Jiang F."/>
            <person name="Yin L."/>
            <person name="Zhang G."/>
            <person name="Qian W."/>
            <person name="Fan W."/>
        </authorList>
    </citation>
    <scope>NUCLEOTIDE SEQUENCE [LARGE SCALE GENOMIC DNA]</scope>
    <source>
        <strain evidence="2">SZHN2017</strain>
        <tissue evidence="2">Muscle</tissue>
    </source>
</reference>